<feature type="region of interest" description="Disordered" evidence="1">
    <location>
        <begin position="84"/>
        <end position="131"/>
    </location>
</feature>
<accession>A0A3L6Q1K5</accession>
<sequence>MQRRLRLPRYRSPRRPPRSEASGGPASMAIGKWLLRQLVLRDGWWLRAPAVSCAGAQQLWRPGLRDERRLRRPLHARHVIAPAAGAARRAAAAPGPCSAARRPLPAPAPLTPSPRRRSPRRASSPPAPVQLTREVPAGCRLALGRGGGQALPSHILGHVGLPPHPSAGLAGHSCLPGLREELRSIRSTPVDAWERWSLAILGQGFGEGEEGR</sequence>
<name>A0A3L6Q1K5_PANMI</name>
<feature type="compositionally biased region" description="Low complexity" evidence="1">
    <location>
        <begin position="84"/>
        <end position="103"/>
    </location>
</feature>
<feature type="compositionally biased region" description="Basic residues" evidence="1">
    <location>
        <begin position="1"/>
        <end position="16"/>
    </location>
</feature>
<gene>
    <name evidence="2" type="ORF">C2845_PM17G03670</name>
</gene>
<reference evidence="3" key="1">
    <citation type="journal article" date="2019" name="Nat. Commun.">
        <title>The genome of broomcorn millet.</title>
        <authorList>
            <person name="Zou C."/>
            <person name="Miki D."/>
            <person name="Li D."/>
            <person name="Tang Q."/>
            <person name="Xiao L."/>
            <person name="Rajput S."/>
            <person name="Deng P."/>
            <person name="Jia W."/>
            <person name="Huang R."/>
            <person name="Zhang M."/>
            <person name="Sun Y."/>
            <person name="Hu J."/>
            <person name="Fu X."/>
            <person name="Schnable P.S."/>
            <person name="Li F."/>
            <person name="Zhang H."/>
            <person name="Feng B."/>
            <person name="Zhu X."/>
            <person name="Liu R."/>
            <person name="Schnable J.C."/>
            <person name="Zhu J.-K."/>
            <person name="Zhang H."/>
        </authorList>
    </citation>
    <scope>NUCLEOTIDE SEQUENCE [LARGE SCALE GENOMIC DNA]</scope>
</reference>
<dbReference type="AlphaFoldDB" id="A0A3L6Q1K5"/>
<feature type="region of interest" description="Disordered" evidence="1">
    <location>
        <begin position="1"/>
        <end position="26"/>
    </location>
</feature>
<evidence type="ECO:0000313" key="3">
    <source>
        <dbReference type="Proteomes" id="UP000275267"/>
    </source>
</evidence>
<keyword evidence="3" id="KW-1185">Reference proteome</keyword>
<dbReference type="EMBL" id="PQIB02000014">
    <property type="protein sequence ID" value="RLM69011.1"/>
    <property type="molecule type" value="Genomic_DNA"/>
</dbReference>
<dbReference type="Proteomes" id="UP000275267">
    <property type="component" value="Unassembled WGS sequence"/>
</dbReference>
<evidence type="ECO:0000256" key="1">
    <source>
        <dbReference type="SAM" id="MobiDB-lite"/>
    </source>
</evidence>
<organism evidence="2 3">
    <name type="scientific">Panicum miliaceum</name>
    <name type="common">Proso millet</name>
    <name type="synonym">Broomcorn millet</name>
    <dbReference type="NCBI Taxonomy" id="4540"/>
    <lineage>
        <taxon>Eukaryota</taxon>
        <taxon>Viridiplantae</taxon>
        <taxon>Streptophyta</taxon>
        <taxon>Embryophyta</taxon>
        <taxon>Tracheophyta</taxon>
        <taxon>Spermatophyta</taxon>
        <taxon>Magnoliopsida</taxon>
        <taxon>Liliopsida</taxon>
        <taxon>Poales</taxon>
        <taxon>Poaceae</taxon>
        <taxon>PACMAD clade</taxon>
        <taxon>Panicoideae</taxon>
        <taxon>Panicodae</taxon>
        <taxon>Paniceae</taxon>
        <taxon>Panicinae</taxon>
        <taxon>Panicum</taxon>
        <taxon>Panicum sect. Panicum</taxon>
    </lineage>
</organism>
<protein>
    <submittedName>
        <fullName evidence="2">Uncharacterized protein</fullName>
    </submittedName>
</protein>
<evidence type="ECO:0000313" key="2">
    <source>
        <dbReference type="EMBL" id="RLM69011.1"/>
    </source>
</evidence>
<comment type="caution">
    <text evidence="2">The sequence shown here is derived from an EMBL/GenBank/DDBJ whole genome shotgun (WGS) entry which is preliminary data.</text>
</comment>
<proteinExistence type="predicted"/>